<gene>
    <name evidence="1" type="ORF">HF875_13060</name>
</gene>
<name>A0AA44DMH6_PARBF</name>
<comment type="caution">
    <text evidence="1">The sequence shown here is derived from an EMBL/GenBank/DDBJ whole genome shotgun (WGS) entry which is preliminary data.</text>
</comment>
<protein>
    <submittedName>
        <fullName evidence="1">Clo7bot family Cys-rich peptide</fullName>
    </submittedName>
</protein>
<dbReference type="AlphaFoldDB" id="A0AA44DMH6"/>
<dbReference type="EMBL" id="JABAFD010000008">
    <property type="protein sequence ID" value="NME10458.1"/>
    <property type="molecule type" value="Genomic_DNA"/>
</dbReference>
<organism evidence="1 2">
    <name type="scientific">Paraclostridium bifermentans</name>
    <name type="common">Clostridium bifermentans</name>
    <dbReference type="NCBI Taxonomy" id="1490"/>
    <lineage>
        <taxon>Bacteria</taxon>
        <taxon>Bacillati</taxon>
        <taxon>Bacillota</taxon>
        <taxon>Clostridia</taxon>
        <taxon>Peptostreptococcales</taxon>
        <taxon>Peptostreptococcaceae</taxon>
        <taxon>Paraclostridium</taxon>
    </lineage>
</organism>
<proteinExistence type="predicted"/>
<dbReference type="NCBIfam" id="TIGR04333">
    <property type="entry name" value="Clo7Bot_mod_Cys"/>
    <property type="match status" value="1"/>
</dbReference>
<reference evidence="1 2" key="1">
    <citation type="submission" date="2020-04" db="EMBL/GenBank/DDBJ databases">
        <authorList>
            <person name="Hitch T.C.A."/>
            <person name="Wylensek D."/>
            <person name="Clavel T."/>
        </authorList>
    </citation>
    <scope>NUCLEOTIDE SEQUENCE [LARGE SCALE GENOMIC DNA]</scope>
    <source>
        <strain evidence="1 2">Med78_4-601-WT-2</strain>
    </source>
</reference>
<dbReference type="RefSeq" id="WP_142731034.1">
    <property type="nucleotide sequence ID" value="NZ_BROL01000047.1"/>
</dbReference>
<accession>A0AA44DMH6</accession>
<sequence>MKFIKKPVKKFEEAYCYTSCTSYCGTNSGCVDYRDGNYIFY</sequence>
<evidence type="ECO:0000313" key="2">
    <source>
        <dbReference type="Proteomes" id="UP000573963"/>
    </source>
</evidence>
<evidence type="ECO:0000313" key="1">
    <source>
        <dbReference type="EMBL" id="NME10458.1"/>
    </source>
</evidence>
<dbReference type="InterPro" id="IPR027601">
    <property type="entry name" value="Clo7Bot_mod_Cys"/>
</dbReference>
<dbReference type="Proteomes" id="UP000573963">
    <property type="component" value="Unassembled WGS sequence"/>
</dbReference>